<feature type="repeat" description="ANK" evidence="3">
    <location>
        <begin position="369"/>
        <end position="401"/>
    </location>
</feature>
<dbReference type="GO" id="GO:0085020">
    <property type="term" value="P:protein K6-linked ubiquitination"/>
    <property type="evidence" value="ECO:0007669"/>
    <property type="project" value="TreeGrafter"/>
</dbReference>
<comment type="caution">
    <text evidence="5">The sequence shown here is derived from an EMBL/GenBank/DDBJ whole genome shotgun (WGS) entry which is preliminary data.</text>
</comment>
<feature type="compositionally biased region" description="Polar residues" evidence="4">
    <location>
        <begin position="254"/>
        <end position="263"/>
    </location>
</feature>
<dbReference type="Pfam" id="PF12796">
    <property type="entry name" value="Ank_2"/>
    <property type="match status" value="1"/>
</dbReference>
<dbReference type="SUPFAM" id="SSF48403">
    <property type="entry name" value="Ankyrin repeat"/>
    <property type="match status" value="1"/>
</dbReference>
<name>A0AAV9ZTG0_9AGAR</name>
<gene>
    <name evidence="5" type="ORF">R3P38DRAFT_220224</name>
</gene>
<proteinExistence type="predicted"/>
<evidence type="ECO:0000313" key="5">
    <source>
        <dbReference type="EMBL" id="KAK6992079.1"/>
    </source>
</evidence>
<dbReference type="Proteomes" id="UP001362999">
    <property type="component" value="Unassembled WGS sequence"/>
</dbReference>
<dbReference type="InterPro" id="IPR002110">
    <property type="entry name" value="Ankyrin_rpt"/>
</dbReference>
<evidence type="ECO:0000256" key="1">
    <source>
        <dbReference type="ARBA" id="ARBA00022737"/>
    </source>
</evidence>
<evidence type="ECO:0000256" key="2">
    <source>
        <dbReference type="ARBA" id="ARBA00023043"/>
    </source>
</evidence>
<evidence type="ECO:0000256" key="4">
    <source>
        <dbReference type="SAM" id="MobiDB-lite"/>
    </source>
</evidence>
<dbReference type="PROSITE" id="PS50088">
    <property type="entry name" value="ANK_REPEAT"/>
    <property type="match status" value="2"/>
</dbReference>
<keyword evidence="1" id="KW-0677">Repeat</keyword>
<dbReference type="Gene3D" id="1.25.40.20">
    <property type="entry name" value="Ankyrin repeat-containing domain"/>
    <property type="match status" value="1"/>
</dbReference>
<keyword evidence="2 3" id="KW-0040">ANK repeat</keyword>
<sequence>MSFGVGVGDVVLVTSLAWRLYKNSKESSEHFRSMSTELMALHAVLSEICDFVEEHGDELEDSRKNRLNLLMQGCQGSLQELDALYHRYESLATQRQRTWDRMRFGLKDLSDVRQRLISCTTSLTSFIAALINASTARIEKRLMKMVTEIQAGMREKSVVANSDIADTIDSPEFWPELRKELDDLGISAVVAEERHEYIIAWLKDAAVSGMLDENARMAGNDGNDDASTIYRTSIAAGDDDNSRSATPGFDESASIRSLTPTNNSDDRSTSYHSAHSDLNHISEHHLAAPRHEVISMSASSTAFDAEVQRMRMDRSVADLLAPLAASTAYSLPPPTYNLSPSSASFSSSSPTLVRSPRRRTFGLVSKLFQKQTAIVQAASDGDIDRVARLLSMGMDVNAVDRWGWSALSMCGYGGHAAIARLLLDHGAKIDNVDVDNDTPMSLAEQRGHADVVIMLEEEAAIRQLREKEAAQARTRSSSSSSSLTLSSALFRTKSTS</sequence>
<dbReference type="AlphaFoldDB" id="A0AAV9ZTG0"/>
<feature type="region of interest" description="Disordered" evidence="4">
    <location>
        <begin position="234"/>
        <end position="274"/>
    </location>
</feature>
<dbReference type="SMART" id="SM00248">
    <property type="entry name" value="ANK"/>
    <property type="match status" value="3"/>
</dbReference>
<feature type="compositionally biased region" description="Basic and acidic residues" evidence="4">
    <location>
        <begin position="264"/>
        <end position="274"/>
    </location>
</feature>
<evidence type="ECO:0000313" key="6">
    <source>
        <dbReference type="Proteomes" id="UP001362999"/>
    </source>
</evidence>
<accession>A0AAV9ZTG0</accession>
<feature type="compositionally biased region" description="Low complexity" evidence="4">
    <location>
        <begin position="473"/>
        <end position="487"/>
    </location>
</feature>
<dbReference type="EMBL" id="JAWWNJ010000113">
    <property type="protein sequence ID" value="KAK6992079.1"/>
    <property type="molecule type" value="Genomic_DNA"/>
</dbReference>
<dbReference type="PANTHER" id="PTHR24171:SF8">
    <property type="entry name" value="BRCA1-ASSOCIATED RING DOMAIN PROTEIN 1"/>
    <property type="match status" value="1"/>
</dbReference>
<protein>
    <submittedName>
        <fullName evidence="5">ANK-REP-region domain-containing protein</fullName>
    </submittedName>
</protein>
<dbReference type="PANTHER" id="PTHR24171">
    <property type="entry name" value="ANKYRIN REPEAT DOMAIN-CONTAINING PROTEIN 39-RELATED"/>
    <property type="match status" value="1"/>
</dbReference>
<feature type="region of interest" description="Disordered" evidence="4">
    <location>
        <begin position="466"/>
        <end position="496"/>
    </location>
</feature>
<feature type="repeat" description="ANK" evidence="3">
    <location>
        <begin position="402"/>
        <end position="434"/>
    </location>
</feature>
<evidence type="ECO:0000256" key="3">
    <source>
        <dbReference type="PROSITE-ProRule" id="PRU00023"/>
    </source>
</evidence>
<organism evidence="5 6">
    <name type="scientific">Favolaschia claudopus</name>
    <dbReference type="NCBI Taxonomy" id="2862362"/>
    <lineage>
        <taxon>Eukaryota</taxon>
        <taxon>Fungi</taxon>
        <taxon>Dikarya</taxon>
        <taxon>Basidiomycota</taxon>
        <taxon>Agaricomycotina</taxon>
        <taxon>Agaricomycetes</taxon>
        <taxon>Agaricomycetidae</taxon>
        <taxon>Agaricales</taxon>
        <taxon>Marasmiineae</taxon>
        <taxon>Mycenaceae</taxon>
        <taxon>Favolaschia</taxon>
    </lineage>
</organism>
<dbReference type="InterPro" id="IPR036770">
    <property type="entry name" value="Ankyrin_rpt-contain_sf"/>
</dbReference>
<keyword evidence="6" id="KW-1185">Reference proteome</keyword>
<reference evidence="5 6" key="1">
    <citation type="journal article" date="2024" name="J Genomics">
        <title>Draft genome sequencing and assembly of Favolaschia claudopus CIRM-BRFM 2984 isolated from oak limbs.</title>
        <authorList>
            <person name="Navarro D."/>
            <person name="Drula E."/>
            <person name="Chaduli D."/>
            <person name="Cazenave R."/>
            <person name="Ahrendt S."/>
            <person name="Wang J."/>
            <person name="Lipzen A."/>
            <person name="Daum C."/>
            <person name="Barry K."/>
            <person name="Grigoriev I.V."/>
            <person name="Favel A."/>
            <person name="Rosso M.N."/>
            <person name="Martin F."/>
        </authorList>
    </citation>
    <scope>NUCLEOTIDE SEQUENCE [LARGE SCALE GENOMIC DNA]</scope>
    <source>
        <strain evidence="5 6">CIRM-BRFM 2984</strain>
    </source>
</reference>
<dbReference type="GO" id="GO:0004842">
    <property type="term" value="F:ubiquitin-protein transferase activity"/>
    <property type="evidence" value="ECO:0007669"/>
    <property type="project" value="TreeGrafter"/>
</dbReference>